<gene>
    <name evidence="6" type="ORF">MSEO_13300</name>
</gene>
<dbReference type="RefSeq" id="WP_232075331.1">
    <property type="nucleotide sequence ID" value="NZ_AP022582.1"/>
</dbReference>
<dbReference type="InterPro" id="IPR036271">
    <property type="entry name" value="Tet_transcr_reg_TetR-rel_C_sf"/>
</dbReference>
<name>A0A7I7NW62_9MYCO</name>
<dbReference type="PROSITE" id="PS50977">
    <property type="entry name" value="HTH_TETR_2"/>
    <property type="match status" value="1"/>
</dbReference>
<dbReference type="Gene3D" id="1.10.10.60">
    <property type="entry name" value="Homeodomain-like"/>
    <property type="match status" value="1"/>
</dbReference>
<dbReference type="AlphaFoldDB" id="A0A7I7NW62"/>
<dbReference type="Gene3D" id="1.10.357.10">
    <property type="entry name" value="Tetracycline Repressor, domain 2"/>
    <property type="match status" value="1"/>
</dbReference>
<evidence type="ECO:0000259" key="5">
    <source>
        <dbReference type="PROSITE" id="PS50977"/>
    </source>
</evidence>
<feature type="DNA-binding region" description="H-T-H motif" evidence="4">
    <location>
        <begin position="77"/>
        <end position="96"/>
    </location>
</feature>
<dbReference type="SUPFAM" id="SSF46689">
    <property type="entry name" value="Homeodomain-like"/>
    <property type="match status" value="1"/>
</dbReference>
<dbReference type="InterPro" id="IPR011075">
    <property type="entry name" value="TetR_C"/>
</dbReference>
<keyword evidence="7" id="KW-1185">Reference proteome</keyword>
<dbReference type="InterPro" id="IPR009057">
    <property type="entry name" value="Homeodomain-like_sf"/>
</dbReference>
<dbReference type="InterPro" id="IPR050109">
    <property type="entry name" value="HTH-type_TetR-like_transc_reg"/>
</dbReference>
<accession>A0A7I7NW62</accession>
<dbReference type="PANTHER" id="PTHR30055:SF230">
    <property type="entry name" value="TRANSCRIPTIONAL REGULATORY PROTEIN (PROBABLY TETR-FAMILY)-RELATED"/>
    <property type="match status" value="1"/>
</dbReference>
<keyword evidence="3" id="KW-0804">Transcription</keyword>
<evidence type="ECO:0000313" key="6">
    <source>
        <dbReference type="EMBL" id="BBY00831.1"/>
    </source>
</evidence>
<dbReference type="SUPFAM" id="SSF48498">
    <property type="entry name" value="Tetracyclin repressor-like, C-terminal domain"/>
    <property type="match status" value="1"/>
</dbReference>
<dbReference type="InterPro" id="IPR023772">
    <property type="entry name" value="DNA-bd_HTH_TetR-type_CS"/>
</dbReference>
<dbReference type="Proteomes" id="UP000466632">
    <property type="component" value="Chromosome"/>
</dbReference>
<evidence type="ECO:0000256" key="3">
    <source>
        <dbReference type="ARBA" id="ARBA00023163"/>
    </source>
</evidence>
<protein>
    <submittedName>
        <fullName evidence="6">TetR family transcriptional regulator</fullName>
    </submittedName>
</protein>
<dbReference type="GO" id="GO:0000976">
    <property type="term" value="F:transcription cis-regulatory region binding"/>
    <property type="evidence" value="ECO:0007669"/>
    <property type="project" value="TreeGrafter"/>
</dbReference>
<evidence type="ECO:0000313" key="7">
    <source>
        <dbReference type="Proteomes" id="UP000466632"/>
    </source>
</evidence>
<dbReference type="InterPro" id="IPR001647">
    <property type="entry name" value="HTH_TetR"/>
</dbReference>
<feature type="domain" description="HTH tetR-type" evidence="5">
    <location>
        <begin position="54"/>
        <end position="114"/>
    </location>
</feature>
<keyword evidence="1" id="KW-0805">Transcription regulation</keyword>
<dbReference type="PROSITE" id="PS01081">
    <property type="entry name" value="HTH_TETR_1"/>
    <property type="match status" value="1"/>
</dbReference>
<evidence type="ECO:0000256" key="4">
    <source>
        <dbReference type="PROSITE-ProRule" id="PRU00335"/>
    </source>
</evidence>
<proteinExistence type="predicted"/>
<dbReference type="Pfam" id="PF00440">
    <property type="entry name" value="TetR_N"/>
    <property type="match status" value="1"/>
</dbReference>
<keyword evidence="2 4" id="KW-0238">DNA-binding</keyword>
<dbReference type="GO" id="GO:0003700">
    <property type="term" value="F:DNA-binding transcription factor activity"/>
    <property type="evidence" value="ECO:0007669"/>
    <property type="project" value="TreeGrafter"/>
</dbReference>
<dbReference type="PANTHER" id="PTHR30055">
    <property type="entry name" value="HTH-TYPE TRANSCRIPTIONAL REGULATOR RUTR"/>
    <property type="match status" value="1"/>
</dbReference>
<evidence type="ECO:0000256" key="2">
    <source>
        <dbReference type="ARBA" id="ARBA00023125"/>
    </source>
</evidence>
<dbReference type="PRINTS" id="PR00455">
    <property type="entry name" value="HTHTETR"/>
</dbReference>
<evidence type="ECO:0000256" key="1">
    <source>
        <dbReference type="ARBA" id="ARBA00023015"/>
    </source>
</evidence>
<dbReference type="EMBL" id="AP022582">
    <property type="protein sequence ID" value="BBY00831.1"/>
    <property type="molecule type" value="Genomic_DNA"/>
</dbReference>
<sequence>MGGGSASWDRVLAYRAIGYRRAKHYDLNVMESISEADEQDRRRGVRSQGRPRDTRIDEAVLAATVELLEEIGYTRLTIPLVAARAGATPPAVYRRFPTKVELVYEAVFPTPPSAELPLTGDPADVVRTLIEATIDLFSRPAVHTALSGLMAELPSEPGLSARLLSRLQGSTYLLLQRYLDGAAAEGRAAGGVDARVLVDMIGGTVVMALANERVLDDAWVEQNTALIANGLSR</sequence>
<dbReference type="KEGG" id="mseo:MSEO_13300"/>
<dbReference type="Pfam" id="PF16859">
    <property type="entry name" value="TetR_C_11"/>
    <property type="match status" value="1"/>
</dbReference>
<organism evidence="6 7">
    <name type="scientific">Mycobacterium seoulense</name>
    <dbReference type="NCBI Taxonomy" id="386911"/>
    <lineage>
        <taxon>Bacteria</taxon>
        <taxon>Bacillati</taxon>
        <taxon>Actinomycetota</taxon>
        <taxon>Actinomycetes</taxon>
        <taxon>Mycobacteriales</taxon>
        <taxon>Mycobacteriaceae</taxon>
        <taxon>Mycobacterium</taxon>
    </lineage>
</organism>
<reference evidence="6 7" key="1">
    <citation type="journal article" date="2019" name="Emerg. Microbes Infect.">
        <title>Comprehensive subspecies identification of 175 nontuberculous mycobacteria species based on 7547 genomic profiles.</title>
        <authorList>
            <person name="Matsumoto Y."/>
            <person name="Kinjo T."/>
            <person name="Motooka D."/>
            <person name="Nabeya D."/>
            <person name="Jung N."/>
            <person name="Uechi K."/>
            <person name="Horii T."/>
            <person name="Iida T."/>
            <person name="Fujita J."/>
            <person name="Nakamura S."/>
        </authorList>
    </citation>
    <scope>NUCLEOTIDE SEQUENCE [LARGE SCALE GENOMIC DNA]</scope>
    <source>
        <strain evidence="6 7">JCM 16018</strain>
    </source>
</reference>